<protein>
    <submittedName>
        <fullName evidence="5">Substrate-binding domain-containing protein</fullName>
    </submittedName>
</protein>
<keyword evidence="1" id="KW-0805">Transcription regulation</keyword>
<evidence type="ECO:0000256" key="2">
    <source>
        <dbReference type="ARBA" id="ARBA00023125"/>
    </source>
</evidence>
<dbReference type="PROSITE" id="PS00356">
    <property type="entry name" value="HTH_LACI_1"/>
    <property type="match status" value="1"/>
</dbReference>
<sequence>MKKTTIQDLADYANVSIGTVDRVIHKRGKVSAVKQKKVEEAIKNLNFNPNLLARTLALGQQFNICSLLPRASNPNSYWSLPKRGIEEAIVDYRDFGIACHSIEYNLFDESSFVESADALLAMNPNGVILAPLFEKESLLFIKKLDAKKIPYIFIDAIIPNQNNLSYIGPDLNGSGHVAGKLMSSILNSSDDILILNFVKGLENSHINIIEKGFREFFHSLKETGKGKINTITVPSIEEVDITRELTKYYIKNPGTKGVFVTNSRAHIIAKYHTMHELSIKVVGFDMLQENIREMKNGNIDFLISQRPISQGTMAVKALFEYFVHKKSLVKIQHLPLDIIIKENIDYYIKFQEPVVVDQPNTMKNPD</sequence>
<evidence type="ECO:0000256" key="3">
    <source>
        <dbReference type="ARBA" id="ARBA00023163"/>
    </source>
</evidence>
<dbReference type="Pfam" id="PF00356">
    <property type="entry name" value="LacI"/>
    <property type="match status" value="1"/>
</dbReference>
<dbReference type="SMART" id="SM00354">
    <property type="entry name" value="HTH_LACI"/>
    <property type="match status" value="1"/>
</dbReference>
<keyword evidence="3" id="KW-0804">Transcription</keyword>
<dbReference type="Gene3D" id="1.10.260.40">
    <property type="entry name" value="lambda repressor-like DNA-binding domains"/>
    <property type="match status" value="1"/>
</dbReference>
<evidence type="ECO:0000256" key="1">
    <source>
        <dbReference type="ARBA" id="ARBA00023015"/>
    </source>
</evidence>
<dbReference type="PANTHER" id="PTHR30146">
    <property type="entry name" value="LACI-RELATED TRANSCRIPTIONAL REPRESSOR"/>
    <property type="match status" value="1"/>
</dbReference>
<dbReference type="InterPro" id="IPR000843">
    <property type="entry name" value="HTH_LacI"/>
</dbReference>
<dbReference type="InterPro" id="IPR025997">
    <property type="entry name" value="SBP_2_dom"/>
</dbReference>
<dbReference type="PROSITE" id="PS50932">
    <property type="entry name" value="HTH_LACI_2"/>
    <property type="match status" value="1"/>
</dbReference>
<dbReference type="InterPro" id="IPR010982">
    <property type="entry name" value="Lambda_DNA-bd_dom_sf"/>
</dbReference>
<accession>A0ABW5VLB2</accession>
<comment type="caution">
    <text evidence="5">The sequence shown here is derived from an EMBL/GenBank/DDBJ whole genome shotgun (WGS) entry which is preliminary data.</text>
</comment>
<gene>
    <name evidence="5" type="ORF">ACFS1K_18655</name>
</gene>
<dbReference type="Pfam" id="PF13407">
    <property type="entry name" value="Peripla_BP_4"/>
    <property type="match status" value="1"/>
</dbReference>
<dbReference type="InterPro" id="IPR028082">
    <property type="entry name" value="Peripla_BP_I"/>
</dbReference>
<evidence type="ECO:0000313" key="5">
    <source>
        <dbReference type="EMBL" id="MFD2791796.1"/>
    </source>
</evidence>
<dbReference type="SUPFAM" id="SSF47413">
    <property type="entry name" value="lambda repressor-like DNA-binding domains"/>
    <property type="match status" value="1"/>
</dbReference>
<dbReference type="Gene3D" id="3.40.50.2300">
    <property type="match status" value="2"/>
</dbReference>
<dbReference type="Proteomes" id="UP001597532">
    <property type="component" value="Unassembled WGS sequence"/>
</dbReference>
<dbReference type="PANTHER" id="PTHR30146:SF144">
    <property type="entry name" value="LACI-FAMILY TRANSCRIPTION REGULATOR"/>
    <property type="match status" value="1"/>
</dbReference>
<keyword evidence="2" id="KW-0238">DNA-binding</keyword>
<dbReference type="RefSeq" id="WP_251808664.1">
    <property type="nucleotide sequence ID" value="NZ_CP166679.1"/>
</dbReference>
<reference evidence="6" key="1">
    <citation type="journal article" date="2019" name="Int. J. Syst. Evol. Microbiol.">
        <title>The Global Catalogue of Microorganisms (GCM) 10K type strain sequencing project: providing services to taxonomists for standard genome sequencing and annotation.</title>
        <authorList>
            <consortium name="The Broad Institute Genomics Platform"/>
            <consortium name="The Broad Institute Genome Sequencing Center for Infectious Disease"/>
            <person name="Wu L."/>
            <person name="Ma J."/>
        </authorList>
    </citation>
    <scope>NUCLEOTIDE SEQUENCE [LARGE SCALE GENOMIC DNA]</scope>
    <source>
        <strain evidence="6">KCTC 52924</strain>
    </source>
</reference>
<evidence type="ECO:0000313" key="6">
    <source>
        <dbReference type="Proteomes" id="UP001597532"/>
    </source>
</evidence>
<name>A0ABW5VLB2_9FLAO</name>
<keyword evidence="6" id="KW-1185">Reference proteome</keyword>
<evidence type="ECO:0000259" key="4">
    <source>
        <dbReference type="PROSITE" id="PS50932"/>
    </source>
</evidence>
<organism evidence="5 6">
    <name type="scientific">Arenibacter antarcticus</name>
    <dbReference type="NCBI Taxonomy" id="2040469"/>
    <lineage>
        <taxon>Bacteria</taxon>
        <taxon>Pseudomonadati</taxon>
        <taxon>Bacteroidota</taxon>
        <taxon>Flavobacteriia</taxon>
        <taxon>Flavobacteriales</taxon>
        <taxon>Flavobacteriaceae</taxon>
        <taxon>Arenibacter</taxon>
    </lineage>
</organism>
<feature type="domain" description="HTH lacI-type" evidence="4">
    <location>
        <begin position="4"/>
        <end position="58"/>
    </location>
</feature>
<dbReference type="SUPFAM" id="SSF53822">
    <property type="entry name" value="Periplasmic binding protein-like I"/>
    <property type="match status" value="1"/>
</dbReference>
<proteinExistence type="predicted"/>
<dbReference type="EMBL" id="JBHUOK010000034">
    <property type="protein sequence ID" value="MFD2791796.1"/>
    <property type="molecule type" value="Genomic_DNA"/>
</dbReference>